<evidence type="ECO:0000313" key="2">
    <source>
        <dbReference type="Proteomes" id="UP001313282"/>
    </source>
</evidence>
<evidence type="ECO:0008006" key="3">
    <source>
        <dbReference type="Google" id="ProtNLM"/>
    </source>
</evidence>
<name>A0AAN8MMW9_9PEZI</name>
<dbReference type="EMBL" id="JAVHNR010000005">
    <property type="protein sequence ID" value="KAK6342980.1"/>
    <property type="molecule type" value="Genomic_DNA"/>
</dbReference>
<keyword evidence="2" id="KW-1185">Reference proteome</keyword>
<protein>
    <recommendedName>
        <fullName evidence="3">F-box domain-containing protein</fullName>
    </recommendedName>
</protein>
<dbReference type="Proteomes" id="UP001313282">
    <property type="component" value="Unassembled WGS sequence"/>
</dbReference>
<comment type="caution">
    <text evidence="1">The sequence shown here is derived from an EMBL/GenBank/DDBJ whole genome shotgun (WGS) entry which is preliminary data.</text>
</comment>
<organism evidence="1 2">
    <name type="scientific">Orbilia javanica</name>
    <dbReference type="NCBI Taxonomy" id="47235"/>
    <lineage>
        <taxon>Eukaryota</taxon>
        <taxon>Fungi</taxon>
        <taxon>Dikarya</taxon>
        <taxon>Ascomycota</taxon>
        <taxon>Pezizomycotina</taxon>
        <taxon>Orbiliomycetes</taxon>
        <taxon>Orbiliales</taxon>
        <taxon>Orbiliaceae</taxon>
        <taxon>Orbilia</taxon>
    </lineage>
</organism>
<dbReference type="AlphaFoldDB" id="A0AAN8MMW9"/>
<evidence type="ECO:0000313" key="1">
    <source>
        <dbReference type="EMBL" id="KAK6342980.1"/>
    </source>
</evidence>
<sequence length="245" mass="28126">MQRLLSLPEDVQIEILGLLDLESQVAASVAYNPWASLLLSCYSTQIPRRFPECHPKTGFHNLPAILDSGRNNWYIKTTCELGTVYTYLFIKSRGGALDFNSKGYITVPEIEDGKDISNCPLLNDLIFPPREFNVQQPPKTSITPLGEVEVNNDPIVKRVKRKPFTPFFIILENSWVIAPDSSRPFSHRLYDPRVIDWRDKTFKFSVYKNAVVADLIQVGVDMLWDLNRMEELTRKDGVYQVFVEI</sequence>
<accession>A0AAN8MMW9</accession>
<proteinExistence type="predicted"/>
<gene>
    <name evidence="1" type="ORF">TWF718_008358</name>
</gene>
<reference evidence="1 2" key="1">
    <citation type="submission" date="2019-10" db="EMBL/GenBank/DDBJ databases">
        <authorList>
            <person name="Palmer J.M."/>
        </authorList>
    </citation>
    <scope>NUCLEOTIDE SEQUENCE [LARGE SCALE GENOMIC DNA]</scope>
    <source>
        <strain evidence="1 2">TWF718</strain>
    </source>
</reference>